<dbReference type="InterPro" id="IPR008928">
    <property type="entry name" value="6-hairpin_glycosidase_sf"/>
</dbReference>
<dbReference type="Proteomes" id="UP000320333">
    <property type="component" value="Unassembled WGS sequence"/>
</dbReference>
<gene>
    <name evidence="4" type="primary">CWH41</name>
    <name evidence="4" type="ORF">CcCBS67573_g07030</name>
</gene>
<feature type="domain" description="Glycosyl hydrolase family 63 C-terminal" evidence="2">
    <location>
        <begin position="750"/>
        <end position="838"/>
    </location>
</feature>
<dbReference type="EMBL" id="QEAP01000337">
    <property type="protein sequence ID" value="TPX68831.1"/>
    <property type="molecule type" value="Genomic_DNA"/>
</dbReference>
<dbReference type="Pfam" id="PF03200">
    <property type="entry name" value="Glyco_hydro_63"/>
    <property type="match status" value="1"/>
</dbReference>
<evidence type="ECO:0000259" key="3">
    <source>
        <dbReference type="Pfam" id="PF22422"/>
    </source>
</evidence>
<evidence type="ECO:0000313" key="5">
    <source>
        <dbReference type="Proteomes" id="UP000320333"/>
    </source>
</evidence>
<organism evidence="4 5">
    <name type="scientific">Chytriomyces confervae</name>
    <dbReference type="NCBI Taxonomy" id="246404"/>
    <lineage>
        <taxon>Eukaryota</taxon>
        <taxon>Fungi</taxon>
        <taxon>Fungi incertae sedis</taxon>
        <taxon>Chytridiomycota</taxon>
        <taxon>Chytridiomycota incertae sedis</taxon>
        <taxon>Chytridiomycetes</taxon>
        <taxon>Chytridiales</taxon>
        <taxon>Chytriomycetaceae</taxon>
        <taxon>Chytriomyces</taxon>
    </lineage>
</organism>
<dbReference type="SUPFAM" id="SSF48208">
    <property type="entry name" value="Six-hairpin glycosidases"/>
    <property type="match status" value="1"/>
</dbReference>
<dbReference type="OrthoDB" id="14419at2759"/>
<dbReference type="STRING" id="246404.A0A507EY32"/>
<keyword evidence="5" id="KW-1185">Reference proteome</keyword>
<dbReference type="GO" id="GO:0009311">
    <property type="term" value="P:oligosaccharide metabolic process"/>
    <property type="evidence" value="ECO:0007669"/>
    <property type="project" value="InterPro"/>
</dbReference>
<evidence type="ECO:0000256" key="1">
    <source>
        <dbReference type="SAM" id="MobiDB-lite"/>
    </source>
</evidence>
<name>A0A507EY32_9FUNG</name>
<dbReference type="AlphaFoldDB" id="A0A507EY32"/>
<evidence type="ECO:0000313" key="4">
    <source>
        <dbReference type="EMBL" id="TPX68831.1"/>
    </source>
</evidence>
<dbReference type="GO" id="GO:0004573">
    <property type="term" value="F:Glc3Man9GlcNAc2 oligosaccharide glucosidase activity"/>
    <property type="evidence" value="ECO:0007669"/>
    <property type="project" value="InterPro"/>
</dbReference>
<feature type="region of interest" description="Disordered" evidence="1">
    <location>
        <begin position="230"/>
        <end position="250"/>
    </location>
</feature>
<protein>
    <submittedName>
        <fullName evidence="4">Mannosyl-oligosaccharide glucosidase</fullName>
    </submittedName>
</protein>
<dbReference type="PANTHER" id="PTHR10412:SF10">
    <property type="entry name" value="GLYCOSYL HYDROLASE FAMILY 63 C-TERMINAL DOMAIN-CONTAINING PROTEIN"/>
    <property type="match status" value="1"/>
</dbReference>
<proteinExistence type="predicted"/>
<accession>A0A507EY32</accession>
<dbReference type="InterPro" id="IPR054491">
    <property type="entry name" value="MGH1-like_GH"/>
</dbReference>
<feature type="domain" description="Mannosylglycerate hydrolase MGH1-like glycoside hydrolase" evidence="3">
    <location>
        <begin position="472"/>
        <end position="587"/>
    </location>
</feature>
<comment type="caution">
    <text evidence="4">The sequence shown here is derived from an EMBL/GenBank/DDBJ whole genome shotgun (WGS) entry which is preliminary data.</text>
</comment>
<dbReference type="InterPro" id="IPR012341">
    <property type="entry name" value="6hp_glycosidase-like_sf"/>
</dbReference>
<dbReference type="InterPro" id="IPR031335">
    <property type="entry name" value="Glyco_hydro_63_C"/>
</dbReference>
<dbReference type="Pfam" id="PF22422">
    <property type="entry name" value="MGH1-like_GH"/>
    <property type="match status" value="1"/>
</dbReference>
<evidence type="ECO:0000259" key="2">
    <source>
        <dbReference type="Pfam" id="PF03200"/>
    </source>
</evidence>
<dbReference type="Gene3D" id="1.50.10.10">
    <property type="match status" value="1"/>
</dbReference>
<dbReference type="InterPro" id="IPR004888">
    <property type="entry name" value="Glycoside_hydrolase_63"/>
</dbReference>
<dbReference type="PANTHER" id="PTHR10412">
    <property type="entry name" value="MANNOSYL-OLIGOSACCHARIDE GLUCOSIDASE"/>
    <property type="match status" value="1"/>
</dbReference>
<sequence>MAPSGSVQQPRKYSDGAEAKRIADADALKKHWRRWGPYLAERAWATVREDYSSDGDAWRYFPFEHAHQRAFRWGEDGIAGISDNHQQLCFALALWNGKDRVIKERLFGLTGHQGNHGEDVKELYYYVDNTPTHSYMKYLYKYPQNEFPYDQLVHENAKRTREEEEYELMDTGIFDEDRYFDVEIEYAKHASNVDDISIQISIHNRGPEAAPIHIIPQMWFRNKWSWSDTDYSTHEDEEDPSAPTSPRCSREILPEMPDIRLLSKDGEPCVIEAQSSTMAMYLHCDTSDGIEGPVPLFTENDTNLEKLYGVPNKNKYAKDGINDRIIHEDVAAVDLSHGTKTAAWYNGTIPAKSSKTIRLRFTSLREHHTDTDNSSFFGPSFDAVLQARRVEADQFYASLMPEGLSEDMRNVQRQAYAGMLWSKQFYHFIVKDWLDGDKGQVAPPVERKLGRNKEWRHLHVDDILSMPDKWEYPFFACWDTAFHAVVFSQFDPWFAKKQLTLMTREWYLHPNGQLPAYEWNFSDVNPPVHAWAAYRIYKTEKDIFGREDRLFLERIFQKLLLNFTWWVNRKDADGLNVFEGGFLGLDNIAVFNRSEGLPTGGRLRQADGTSWMAMFCLNMLEIALELAPTNRSYEDIASKFFEHFLYISDALSWSSDDGVDSSLWNEEDGFYYDSIVFSDSRVVPLKVRSLVGLIPLFPVLVLEPEVINQCPDFKRRMNWFFENFDFTKRNVDKFNDPKTGERILLALVPQDRLVRILDHMLDEEEFLSPYGIRSLSRFHKENPYVYYVGSTAHRVDYLPAESNSGLFGGNSNWRGPIWLSTTYLLIQSLQRFHHYYGDKFVVPCPSNSPKSQMMPLNHVADEIMHRLMRIFLKGGDGNRPVNGARGGKSNTDVHFKDLILFYEYFDAESAKGLGASHQTGWTGLIAKMIQKEGVDCKD</sequence>
<reference evidence="4 5" key="1">
    <citation type="journal article" date="2019" name="Sci. Rep.">
        <title>Comparative genomics of chytrid fungi reveal insights into the obligate biotrophic and pathogenic lifestyle of Synchytrium endobioticum.</title>
        <authorList>
            <person name="van de Vossenberg B.T.L.H."/>
            <person name="Warris S."/>
            <person name="Nguyen H.D.T."/>
            <person name="van Gent-Pelzer M.P.E."/>
            <person name="Joly D.L."/>
            <person name="van de Geest H.C."/>
            <person name="Bonants P.J.M."/>
            <person name="Smith D.S."/>
            <person name="Levesque C.A."/>
            <person name="van der Lee T.A.J."/>
        </authorList>
    </citation>
    <scope>NUCLEOTIDE SEQUENCE [LARGE SCALE GENOMIC DNA]</scope>
    <source>
        <strain evidence="4 5">CBS 675.73</strain>
    </source>
</reference>